<evidence type="ECO:0000256" key="1">
    <source>
        <dbReference type="ARBA" id="ARBA00022603"/>
    </source>
</evidence>
<keyword evidence="2 4" id="KW-0808">Transferase</keyword>
<dbReference type="PANTHER" id="PTHR13069:SF21">
    <property type="entry name" value="ALKYLATED DNA REPAIR PROTEIN ALKB HOMOLOG 8"/>
    <property type="match status" value="1"/>
</dbReference>
<dbReference type="GO" id="GO:0030488">
    <property type="term" value="P:tRNA methylation"/>
    <property type="evidence" value="ECO:0007669"/>
    <property type="project" value="TreeGrafter"/>
</dbReference>
<reference evidence="4 5" key="1">
    <citation type="submission" date="2024-01" db="EMBL/GenBank/DDBJ databases">
        <title>A draft genome for a cacao thread blight-causing isolate of Paramarasmius palmivorus.</title>
        <authorList>
            <person name="Baruah I.K."/>
            <person name="Bukari Y."/>
            <person name="Amoako-Attah I."/>
            <person name="Meinhardt L.W."/>
            <person name="Bailey B.A."/>
            <person name="Cohen S.P."/>
        </authorList>
    </citation>
    <scope>NUCLEOTIDE SEQUENCE [LARGE SCALE GENOMIC DNA]</scope>
    <source>
        <strain evidence="4 5">GH-12</strain>
    </source>
</reference>
<evidence type="ECO:0000256" key="2">
    <source>
        <dbReference type="ARBA" id="ARBA00022679"/>
    </source>
</evidence>
<proteinExistence type="predicted"/>
<comment type="caution">
    <text evidence="4">The sequence shown here is derived from an EMBL/GenBank/DDBJ whole genome shotgun (WGS) entry which is preliminary data.</text>
</comment>
<dbReference type="PANTHER" id="PTHR13069">
    <property type="entry name" value="ALKYLATED DNA REPAIR PROTEIN ALKB HOMOLOG 8"/>
    <property type="match status" value="1"/>
</dbReference>
<sequence length="195" mass="22178">MENIYHSPIPRAYTIGLDRSKNLLQIAQRAGNGQILREVVCGDVLDSVWREGLFDYAISIATIHHLATPERRRRAVQRLLQSVSPKHGRILIYVWATEQDSLSKRNIPSNEGEVGEGVDVFVPWVMNQSKNGEVFNRYYHMFAEGELEGLIEDATRELGLSMGSPDGRGAKGVEMVQKGWERSNHYVELKRWVSE</sequence>
<dbReference type="Gene3D" id="3.40.50.150">
    <property type="entry name" value="Vaccinia Virus protein VP39"/>
    <property type="match status" value="1"/>
</dbReference>
<dbReference type="InterPro" id="IPR051422">
    <property type="entry name" value="AlkB_tRNA_MeTrf/Diox"/>
</dbReference>
<name>A0AAW0DUV6_9AGAR</name>
<dbReference type="GO" id="GO:0106335">
    <property type="term" value="F:tRNA (5-carboxymethyluridine(34)-5-O)-methyltransferase activity"/>
    <property type="evidence" value="ECO:0007669"/>
    <property type="project" value="UniProtKB-EC"/>
</dbReference>
<dbReference type="GO" id="GO:0000049">
    <property type="term" value="F:tRNA binding"/>
    <property type="evidence" value="ECO:0007669"/>
    <property type="project" value="TreeGrafter"/>
</dbReference>
<dbReference type="EC" id="2.1.1.229" evidence="4"/>
<dbReference type="AlphaFoldDB" id="A0AAW0DUV6"/>
<keyword evidence="5" id="KW-1185">Reference proteome</keyword>
<evidence type="ECO:0000259" key="3">
    <source>
        <dbReference type="Pfam" id="PF08241"/>
    </source>
</evidence>
<evidence type="ECO:0000313" key="5">
    <source>
        <dbReference type="Proteomes" id="UP001383192"/>
    </source>
</evidence>
<keyword evidence="1 4" id="KW-0489">Methyltransferase</keyword>
<accession>A0AAW0DUV6</accession>
<dbReference type="EMBL" id="JAYKXP010000008">
    <property type="protein sequence ID" value="KAK7054981.1"/>
    <property type="molecule type" value="Genomic_DNA"/>
</dbReference>
<feature type="domain" description="Methyltransferase type 11" evidence="3">
    <location>
        <begin position="12"/>
        <end position="81"/>
    </location>
</feature>
<dbReference type="GO" id="GO:0005737">
    <property type="term" value="C:cytoplasm"/>
    <property type="evidence" value="ECO:0007669"/>
    <property type="project" value="TreeGrafter"/>
</dbReference>
<dbReference type="GO" id="GO:0002098">
    <property type="term" value="P:tRNA wobble uridine modification"/>
    <property type="evidence" value="ECO:0007669"/>
    <property type="project" value="TreeGrafter"/>
</dbReference>
<dbReference type="SUPFAM" id="SSF53335">
    <property type="entry name" value="S-adenosyl-L-methionine-dependent methyltransferases"/>
    <property type="match status" value="1"/>
</dbReference>
<gene>
    <name evidence="4" type="primary">TRM9</name>
    <name evidence="4" type="ORF">VNI00_003444</name>
</gene>
<dbReference type="Proteomes" id="UP001383192">
    <property type="component" value="Unassembled WGS sequence"/>
</dbReference>
<organism evidence="4 5">
    <name type="scientific">Paramarasmius palmivorus</name>
    <dbReference type="NCBI Taxonomy" id="297713"/>
    <lineage>
        <taxon>Eukaryota</taxon>
        <taxon>Fungi</taxon>
        <taxon>Dikarya</taxon>
        <taxon>Basidiomycota</taxon>
        <taxon>Agaricomycotina</taxon>
        <taxon>Agaricomycetes</taxon>
        <taxon>Agaricomycetidae</taxon>
        <taxon>Agaricales</taxon>
        <taxon>Marasmiineae</taxon>
        <taxon>Marasmiaceae</taxon>
        <taxon>Paramarasmius</taxon>
    </lineage>
</organism>
<dbReference type="InterPro" id="IPR013216">
    <property type="entry name" value="Methyltransf_11"/>
</dbReference>
<dbReference type="GO" id="GO:0008757">
    <property type="term" value="F:S-adenosylmethionine-dependent methyltransferase activity"/>
    <property type="evidence" value="ECO:0007669"/>
    <property type="project" value="InterPro"/>
</dbReference>
<dbReference type="InterPro" id="IPR029063">
    <property type="entry name" value="SAM-dependent_MTases_sf"/>
</dbReference>
<dbReference type="Pfam" id="PF08241">
    <property type="entry name" value="Methyltransf_11"/>
    <property type="match status" value="1"/>
</dbReference>
<evidence type="ECO:0000313" key="4">
    <source>
        <dbReference type="EMBL" id="KAK7054981.1"/>
    </source>
</evidence>
<dbReference type="GO" id="GO:0005634">
    <property type="term" value="C:nucleus"/>
    <property type="evidence" value="ECO:0007669"/>
    <property type="project" value="TreeGrafter"/>
</dbReference>
<protein>
    <submittedName>
        <fullName evidence="4">tRNA methyltransferase, has a role in tRNA modification</fullName>
        <ecNumber evidence="4">2.1.1.229</ecNumber>
    </submittedName>
</protein>